<name>A0A7J8UB43_9ROSI</name>
<reference evidence="1 2" key="1">
    <citation type="journal article" date="2019" name="Genome Biol. Evol.">
        <title>Insights into the evolution of the New World diploid cottons (Gossypium, subgenus Houzingenia) based on genome sequencing.</title>
        <authorList>
            <person name="Grover C.E."/>
            <person name="Arick M.A. 2nd"/>
            <person name="Thrash A."/>
            <person name="Conover J.L."/>
            <person name="Sanders W.S."/>
            <person name="Peterson D.G."/>
            <person name="Frelichowski J.E."/>
            <person name="Scheffler J.A."/>
            <person name="Scheffler B.E."/>
            <person name="Wendel J.F."/>
        </authorList>
    </citation>
    <scope>NUCLEOTIDE SEQUENCE [LARGE SCALE GENOMIC DNA]</scope>
    <source>
        <strain evidence="1">57</strain>
        <tissue evidence="1">Leaf</tissue>
    </source>
</reference>
<sequence>MNVDILLKSSLQSLIKKRVEWRKL</sequence>
<protein>
    <submittedName>
        <fullName evidence="1">Uncharacterized protein</fullName>
    </submittedName>
</protein>
<comment type="caution">
    <text evidence="1">The sequence shown here is derived from an EMBL/GenBank/DDBJ whole genome shotgun (WGS) entry which is preliminary data.</text>
</comment>
<dbReference type="EMBL" id="JABFAB010000005">
    <property type="protein sequence ID" value="MBA0647484.1"/>
    <property type="molecule type" value="Genomic_DNA"/>
</dbReference>
<dbReference type="AlphaFoldDB" id="A0A7J8UB43"/>
<accession>A0A7J8UB43</accession>
<evidence type="ECO:0000313" key="1">
    <source>
        <dbReference type="EMBL" id="MBA0647484.1"/>
    </source>
</evidence>
<organism evidence="1 2">
    <name type="scientific">Gossypium klotzschianum</name>
    <dbReference type="NCBI Taxonomy" id="34286"/>
    <lineage>
        <taxon>Eukaryota</taxon>
        <taxon>Viridiplantae</taxon>
        <taxon>Streptophyta</taxon>
        <taxon>Embryophyta</taxon>
        <taxon>Tracheophyta</taxon>
        <taxon>Spermatophyta</taxon>
        <taxon>Magnoliopsida</taxon>
        <taxon>eudicotyledons</taxon>
        <taxon>Gunneridae</taxon>
        <taxon>Pentapetalae</taxon>
        <taxon>rosids</taxon>
        <taxon>malvids</taxon>
        <taxon>Malvales</taxon>
        <taxon>Malvaceae</taxon>
        <taxon>Malvoideae</taxon>
        <taxon>Gossypium</taxon>
    </lineage>
</organism>
<proteinExistence type="predicted"/>
<evidence type="ECO:0000313" key="2">
    <source>
        <dbReference type="Proteomes" id="UP000593573"/>
    </source>
</evidence>
<keyword evidence="2" id="KW-1185">Reference proteome</keyword>
<gene>
    <name evidence="1" type="ORF">Goklo_015357</name>
</gene>
<dbReference type="Proteomes" id="UP000593573">
    <property type="component" value="Unassembled WGS sequence"/>
</dbReference>